<protein>
    <submittedName>
        <fullName evidence="2">Uncharacterized protein</fullName>
    </submittedName>
</protein>
<accession>C8S1B7</accession>
<dbReference type="AlphaFoldDB" id="C8S1B7"/>
<evidence type="ECO:0000256" key="1">
    <source>
        <dbReference type="SAM" id="MobiDB-lite"/>
    </source>
</evidence>
<dbReference type="EMBL" id="ACYY01000010">
    <property type="protein sequence ID" value="EEW25315.1"/>
    <property type="molecule type" value="Genomic_DNA"/>
</dbReference>
<dbReference type="eggNOG" id="COG3266">
    <property type="taxonomic scope" value="Bacteria"/>
</dbReference>
<dbReference type="RefSeq" id="WP_008030259.1">
    <property type="nucleotide sequence ID" value="NZ_ACYY01000010.1"/>
</dbReference>
<dbReference type="OrthoDB" id="6116449at2"/>
<dbReference type="Pfam" id="PF13432">
    <property type="entry name" value="TPR_16"/>
    <property type="match status" value="1"/>
</dbReference>
<proteinExistence type="predicted"/>
<comment type="caution">
    <text evidence="2">The sequence shown here is derived from an EMBL/GenBank/DDBJ whole genome shotgun (WGS) entry which is preliminary data.</text>
</comment>
<feature type="region of interest" description="Disordered" evidence="1">
    <location>
        <begin position="44"/>
        <end position="66"/>
    </location>
</feature>
<dbReference type="SUPFAM" id="SSF48452">
    <property type="entry name" value="TPR-like"/>
    <property type="match status" value="1"/>
</dbReference>
<reference evidence="2 3" key="1">
    <citation type="submission" date="2009-08" db="EMBL/GenBank/DDBJ databases">
        <title>The draft genome of Rhodobacter sp. SW2.</title>
        <authorList>
            <consortium name="US DOE Joint Genome Institute (JGI-PGF)"/>
            <person name="Lucas S."/>
            <person name="Copeland A."/>
            <person name="Lapidus A."/>
            <person name="Glavina del Rio T."/>
            <person name="Tice H."/>
            <person name="Bruce D."/>
            <person name="Goodwin L."/>
            <person name="Pitluck S."/>
            <person name="Larimer F."/>
            <person name="Land M.L."/>
            <person name="Hauser L."/>
            <person name="Emerson D."/>
        </authorList>
    </citation>
    <scope>NUCLEOTIDE SEQUENCE [LARGE SCALE GENOMIC DNA]</scope>
    <source>
        <strain evidence="2 3">SW2</strain>
    </source>
</reference>
<dbReference type="InterPro" id="IPR011990">
    <property type="entry name" value="TPR-like_helical_dom_sf"/>
</dbReference>
<organism evidence="2 3">
    <name type="scientific">Rhodobacter ferrooxidans</name>
    <dbReference type="NCBI Taxonomy" id="371731"/>
    <lineage>
        <taxon>Bacteria</taxon>
        <taxon>Pseudomonadati</taxon>
        <taxon>Pseudomonadota</taxon>
        <taxon>Alphaproteobacteria</taxon>
        <taxon>Rhodobacterales</taxon>
        <taxon>Rhodobacter group</taxon>
        <taxon>Rhodobacter</taxon>
    </lineage>
</organism>
<dbReference type="STRING" id="371731.Rsw2DRAFT_1845"/>
<keyword evidence="3" id="KW-1185">Reference proteome</keyword>
<sequence length="177" mass="18695">MIARIGTWLFYAVVFFLLGVWSSSRLPSVSSFLDRQVAGAGHSAAPVADRVTKPQPPVVKPTQPPAAKPVADAAVADLEPARAAFARGDLKAAIEAYRGILASHPDDTTARGELGNVFFNAGRIDEAATTYHETAVRLIAAGQTAAARTMIPAVRRIQPALGDDLERRLSSDPAAKP</sequence>
<dbReference type="Proteomes" id="UP000010121">
    <property type="component" value="Unassembled WGS sequence"/>
</dbReference>
<feature type="compositionally biased region" description="Pro residues" evidence="1">
    <location>
        <begin position="54"/>
        <end position="66"/>
    </location>
</feature>
<dbReference type="Gene3D" id="1.25.40.10">
    <property type="entry name" value="Tetratricopeptide repeat domain"/>
    <property type="match status" value="1"/>
</dbReference>
<name>C8S1B7_9RHOB</name>
<evidence type="ECO:0000313" key="2">
    <source>
        <dbReference type="EMBL" id="EEW25315.1"/>
    </source>
</evidence>
<evidence type="ECO:0000313" key="3">
    <source>
        <dbReference type="Proteomes" id="UP000010121"/>
    </source>
</evidence>
<gene>
    <name evidence="2" type="ORF">Rsw2DRAFT_1845</name>
</gene>